<dbReference type="SUPFAM" id="SSF53474">
    <property type="entry name" value="alpha/beta-Hydrolases"/>
    <property type="match status" value="1"/>
</dbReference>
<protein>
    <recommendedName>
        <fullName evidence="1">Serine aminopeptidase S33 domain-containing protein</fullName>
    </recommendedName>
</protein>
<accession>A0A916Z4I7</accession>
<dbReference type="InterPro" id="IPR051044">
    <property type="entry name" value="MAG_DAG_Lipase"/>
</dbReference>
<evidence type="ECO:0000259" key="1">
    <source>
        <dbReference type="Pfam" id="PF12146"/>
    </source>
</evidence>
<evidence type="ECO:0000313" key="2">
    <source>
        <dbReference type="EMBL" id="GGD75592.1"/>
    </source>
</evidence>
<proteinExistence type="predicted"/>
<sequence length="316" mass="35016">MKKILYTILSLLVIIVILGLGLAYMPIKSKTNHMGVSPEEAASLRQKFTTPHHLITTTDGETLFLRRWNPDSTKPVKNDIAVLVFHGITAYSGPYDMAGKPISAGGYTTFGIDYRGHGLSGGNRGDSPGKERWIADLVEAVRYVKKLGFSKVVVLGHSLGVASAICAASAIPNEISGLVLLSGAYEGRKGLSKPPTLFQKTQILASSIFRPSHQAVEYYREGMTVTKDPLFNFRYTLRFLTMLDVKTLRLPATLNIPVLVGIGDKDELFEVDKVKEFYDLVPGNKKEFLVMKNTTHAKIPLESWQQVVVWLNKTYQ</sequence>
<dbReference type="RefSeq" id="WP_188769559.1">
    <property type="nucleotide sequence ID" value="NZ_BMKK01000011.1"/>
</dbReference>
<name>A0A916Z4I7_9BACT</name>
<dbReference type="EMBL" id="BMKK01000011">
    <property type="protein sequence ID" value="GGD75592.1"/>
    <property type="molecule type" value="Genomic_DNA"/>
</dbReference>
<dbReference type="Proteomes" id="UP000609064">
    <property type="component" value="Unassembled WGS sequence"/>
</dbReference>
<reference evidence="2" key="1">
    <citation type="journal article" date="2014" name="Int. J. Syst. Evol. Microbiol.">
        <title>Complete genome sequence of Corynebacterium casei LMG S-19264T (=DSM 44701T), isolated from a smear-ripened cheese.</title>
        <authorList>
            <consortium name="US DOE Joint Genome Institute (JGI-PGF)"/>
            <person name="Walter F."/>
            <person name="Albersmeier A."/>
            <person name="Kalinowski J."/>
            <person name="Ruckert C."/>
        </authorList>
    </citation>
    <scope>NUCLEOTIDE SEQUENCE</scope>
    <source>
        <strain evidence="2">CGMCC 1.15958</strain>
    </source>
</reference>
<gene>
    <name evidence="2" type="ORF">GCM10011514_44410</name>
</gene>
<comment type="caution">
    <text evidence="2">The sequence shown here is derived from an EMBL/GenBank/DDBJ whole genome shotgun (WGS) entry which is preliminary data.</text>
</comment>
<feature type="domain" description="Serine aminopeptidase S33" evidence="1">
    <location>
        <begin position="79"/>
        <end position="297"/>
    </location>
</feature>
<dbReference type="InterPro" id="IPR022742">
    <property type="entry name" value="Hydrolase_4"/>
</dbReference>
<dbReference type="InterPro" id="IPR029058">
    <property type="entry name" value="AB_hydrolase_fold"/>
</dbReference>
<dbReference type="Pfam" id="PF12146">
    <property type="entry name" value="Hydrolase_4"/>
    <property type="match status" value="1"/>
</dbReference>
<dbReference type="Gene3D" id="3.40.50.1820">
    <property type="entry name" value="alpha/beta hydrolase"/>
    <property type="match status" value="1"/>
</dbReference>
<dbReference type="PANTHER" id="PTHR11614">
    <property type="entry name" value="PHOSPHOLIPASE-RELATED"/>
    <property type="match status" value="1"/>
</dbReference>
<dbReference type="AlphaFoldDB" id="A0A916Z4I7"/>
<organism evidence="2 3">
    <name type="scientific">Emticicia aquatilis</name>
    <dbReference type="NCBI Taxonomy" id="1537369"/>
    <lineage>
        <taxon>Bacteria</taxon>
        <taxon>Pseudomonadati</taxon>
        <taxon>Bacteroidota</taxon>
        <taxon>Cytophagia</taxon>
        <taxon>Cytophagales</taxon>
        <taxon>Leadbetterellaceae</taxon>
        <taxon>Emticicia</taxon>
    </lineage>
</organism>
<evidence type="ECO:0000313" key="3">
    <source>
        <dbReference type="Proteomes" id="UP000609064"/>
    </source>
</evidence>
<reference evidence="2" key="2">
    <citation type="submission" date="2020-09" db="EMBL/GenBank/DDBJ databases">
        <authorList>
            <person name="Sun Q."/>
            <person name="Zhou Y."/>
        </authorList>
    </citation>
    <scope>NUCLEOTIDE SEQUENCE</scope>
    <source>
        <strain evidence="2">CGMCC 1.15958</strain>
    </source>
</reference>
<keyword evidence="3" id="KW-1185">Reference proteome</keyword>